<evidence type="ECO:0000313" key="2">
    <source>
        <dbReference type="Proteomes" id="UP001601303"/>
    </source>
</evidence>
<organism evidence="1 2">
    <name type="scientific">Streptomyces hokutonensis</name>
    <dbReference type="NCBI Taxonomy" id="1306990"/>
    <lineage>
        <taxon>Bacteria</taxon>
        <taxon>Bacillati</taxon>
        <taxon>Actinomycetota</taxon>
        <taxon>Actinomycetes</taxon>
        <taxon>Kitasatosporales</taxon>
        <taxon>Streptomycetaceae</taxon>
        <taxon>Streptomyces</taxon>
    </lineage>
</organism>
<proteinExistence type="predicted"/>
<keyword evidence="2" id="KW-1185">Reference proteome</keyword>
<accession>A0ABW6LZC8</accession>
<dbReference type="RefSeq" id="WP_388105075.1">
    <property type="nucleotide sequence ID" value="NZ_JBIAHM010000003.1"/>
</dbReference>
<dbReference type="EMBL" id="JBIAHM010000003">
    <property type="protein sequence ID" value="MFE9599239.1"/>
    <property type="molecule type" value="Genomic_DNA"/>
</dbReference>
<reference evidence="1 2" key="1">
    <citation type="submission" date="2024-10" db="EMBL/GenBank/DDBJ databases">
        <title>The Natural Products Discovery Center: Release of the First 8490 Sequenced Strains for Exploring Actinobacteria Biosynthetic Diversity.</title>
        <authorList>
            <person name="Kalkreuter E."/>
            <person name="Kautsar S.A."/>
            <person name="Yang D."/>
            <person name="Bader C.D."/>
            <person name="Teijaro C.N."/>
            <person name="Fluegel L."/>
            <person name="Davis C.M."/>
            <person name="Simpson J.R."/>
            <person name="Lauterbach L."/>
            <person name="Steele A.D."/>
            <person name="Gui C."/>
            <person name="Meng S."/>
            <person name="Li G."/>
            <person name="Viehrig K."/>
            <person name="Ye F."/>
            <person name="Su P."/>
            <person name="Kiefer A.F."/>
            <person name="Nichols A."/>
            <person name="Cepeda A.J."/>
            <person name="Yan W."/>
            <person name="Fan B."/>
            <person name="Jiang Y."/>
            <person name="Adhikari A."/>
            <person name="Zheng C.-J."/>
            <person name="Schuster L."/>
            <person name="Cowan T.M."/>
            <person name="Smanski M.J."/>
            <person name="Chevrette M.G."/>
            <person name="De Carvalho L.P.S."/>
            <person name="Shen B."/>
        </authorList>
    </citation>
    <scope>NUCLEOTIDE SEQUENCE [LARGE SCALE GENOMIC DNA]</scope>
    <source>
        <strain evidence="1 2">NPDC006488</strain>
    </source>
</reference>
<name>A0ABW6LZC8_9ACTN</name>
<evidence type="ECO:0000313" key="1">
    <source>
        <dbReference type="EMBL" id="MFE9599239.1"/>
    </source>
</evidence>
<dbReference type="Proteomes" id="UP001601303">
    <property type="component" value="Unassembled WGS sequence"/>
</dbReference>
<protein>
    <submittedName>
        <fullName evidence="1">Uncharacterized protein</fullName>
    </submittedName>
</protein>
<sequence>MTQPDPFDRRIQDSIDLHLTRAGGKVDAQLVGFVRWYQLHSRGAPDEESVGQDLGLDPGKWGAVGRAAIVLGLAQAGLPTEGIMSLYAALAGVEDVQAAMLKSLDKKASLLLDGPLRTAQLLVHEAERIGLSDARYAATLQRAWDRFFDAYGLAGSPQSRAVVQMHLGQVSLLLGRREDAAHWLMESYRCAREAIEVLAAGSNDGRVLRSKWGTAASVVYYPVGVAVFVRKVGRIRKAQHALQATRSYVEFVNAVAASANAVSTNAIATGLSVEQITLNEFAIREVRTSS</sequence>
<comment type="caution">
    <text evidence="1">The sequence shown here is derived from an EMBL/GenBank/DDBJ whole genome shotgun (WGS) entry which is preliminary data.</text>
</comment>
<gene>
    <name evidence="1" type="ORF">ACFYNQ_11715</name>
</gene>